<dbReference type="AlphaFoldDB" id="A0A183B9I2"/>
<reference evidence="2 3" key="2">
    <citation type="submission" date="2018-11" db="EMBL/GenBank/DDBJ databases">
        <authorList>
            <consortium name="Pathogen Informatics"/>
        </authorList>
    </citation>
    <scope>NUCLEOTIDE SEQUENCE [LARGE SCALE GENOMIC DNA]</scope>
    <source>
        <strain evidence="2 3">Egypt</strain>
    </source>
</reference>
<evidence type="ECO:0000313" key="2">
    <source>
        <dbReference type="EMBL" id="VDP93139.1"/>
    </source>
</evidence>
<dbReference type="Proteomes" id="UP000272942">
    <property type="component" value="Unassembled WGS sequence"/>
</dbReference>
<name>A0A183B9I2_9TREM</name>
<proteinExistence type="predicted"/>
<dbReference type="PANTHER" id="PTHR35826">
    <property type="entry name" value="PROTEIN ATP6V1FNB-LIKE"/>
    <property type="match status" value="1"/>
</dbReference>
<protein>
    <submittedName>
        <fullName evidence="4">Type I restriction-modification system, S subunit</fullName>
    </submittedName>
</protein>
<evidence type="ECO:0000259" key="1">
    <source>
        <dbReference type="Pfam" id="PF22589"/>
    </source>
</evidence>
<gene>
    <name evidence="2" type="ORF">ECPE_LOCUS15867</name>
</gene>
<feature type="domain" description="Sperm microtubule inner protein 1 C-terminal" evidence="1">
    <location>
        <begin position="11"/>
        <end position="72"/>
    </location>
</feature>
<dbReference type="WBParaSite" id="ECPE_0001590701-mRNA-1">
    <property type="protein sequence ID" value="ECPE_0001590701-mRNA-1"/>
    <property type="gene ID" value="ECPE_0001590701"/>
</dbReference>
<sequence>MLILSVFLMYRKKYLETRKKLNLEDKYHYPVLSSMDYGWGQTDIIKQSVSGQKRRGRVKIVEESFYRRNGIPFEHCQDML</sequence>
<keyword evidence="3" id="KW-1185">Reference proteome</keyword>
<accession>A0A183B9I2</accession>
<organism evidence="4">
    <name type="scientific">Echinostoma caproni</name>
    <dbReference type="NCBI Taxonomy" id="27848"/>
    <lineage>
        <taxon>Eukaryota</taxon>
        <taxon>Metazoa</taxon>
        <taxon>Spiralia</taxon>
        <taxon>Lophotrochozoa</taxon>
        <taxon>Platyhelminthes</taxon>
        <taxon>Trematoda</taxon>
        <taxon>Digenea</taxon>
        <taxon>Plagiorchiida</taxon>
        <taxon>Echinostomata</taxon>
        <taxon>Echinostomatoidea</taxon>
        <taxon>Echinostomatidae</taxon>
        <taxon>Echinostoma</taxon>
    </lineage>
</organism>
<dbReference type="PANTHER" id="PTHR35826:SF1">
    <property type="entry name" value="PROTEIN ATP6V1FNB-LIKE"/>
    <property type="match status" value="1"/>
</dbReference>
<dbReference type="OrthoDB" id="410807at2759"/>
<dbReference type="InterPro" id="IPR054323">
    <property type="entry name" value="SPMIP1_C"/>
</dbReference>
<reference evidence="4" key="1">
    <citation type="submission" date="2016-06" db="UniProtKB">
        <authorList>
            <consortium name="WormBaseParasite"/>
        </authorList>
    </citation>
    <scope>IDENTIFICATION</scope>
</reference>
<evidence type="ECO:0000313" key="4">
    <source>
        <dbReference type="WBParaSite" id="ECPE_0001590701-mRNA-1"/>
    </source>
</evidence>
<dbReference type="EMBL" id="UZAN01062074">
    <property type="protein sequence ID" value="VDP93139.1"/>
    <property type="molecule type" value="Genomic_DNA"/>
</dbReference>
<evidence type="ECO:0000313" key="3">
    <source>
        <dbReference type="Proteomes" id="UP000272942"/>
    </source>
</evidence>
<dbReference type="Pfam" id="PF22589">
    <property type="entry name" value="SPMIP1"/>
    <property type="match status" value="1"/>
</dbReference>